<dbReference type="PANTHER" id="PTHR12845">
    <property type="entry name" value="GUANINE NUCLEOTIDE EXCHANGE FACTOR"/>
    <property type="match status" value="1"/>
</dbReference>
<dbReference type="Gene3D" id="1.20.900.10">
    <property type="entry name" value="Dbl homology (DH) domain"/>
    <property type="match status" value="1"/>
</dbReference>
<dbReference type="AlphaFoldDB" id="A0A7J5Z3N7"/>
<evidence type="ECO:0000313" key="3">
    <source>
        <dbReference type="Proteomes" id="UP000518266"/>
    </source>
</evidence>
<evidence type="ECO:0000259" key="1">
    <source>
        <dbReference type="PROSITE" id="PS50010"/>
    </source>
</evidence>
<dbReference type="Proteomes" id="UP000518266">
    <property type="component" value="Unassembled WGS sequence"/>
</dbReference>
<protein>
    <recommendedName>
        <fullName evidence="1">DH domain-containing protein</fullName>
    </recommendedName>
</protein>
<dbReference type="InterPro" id="IPR035899">
    <property type="entry name" value="DBL_dom_sf"/>
</dbReference>
<dbReference type="SUPFAM" id="SSF48065">
    <property type="entry name" value="DBL homology domain (DH-domain)"/>
    <property type="match status" value="1"/>
</dbReference>
<dbReference type="GO" id="GO:0005085">
    <property type="term" value="F:guanyl-nucleotide exchange factor activity"/>
    <property type="evidence" value="ECO:0007669"/>
    <property type="project" value="InterPro"/>
</dbReference>
<proteinExistence type="predicted"/>
<reference evidence="2 3" key="1">
    <citation type="submission" date="2020-03" db="EMBL/GenBank/DDBJ databases">
        <title>Dissostichus mawsoni Genome sequencing and assembly.</title>
        <authorList>
            <person name="Park H."/>
        </authorList>
    </citation>
    <scope>NUCLEOTIDE SEQUENCE [LARGE SCALE GENOMIC DNA]</scope>
    <source>
        <strain evidence="2">DM0001</strain>
        <tissue evidence="2">Muscle</tissue>
    </source>
</reference>
<dbReference type="PROSITE" id="PS50010">
    <property type="entry name" value="DH_2"/>
    <property type="match status" value="1"/>
</dbReference>
<dbReference type="PANTHER" id="PTHR12845:SF5">
    <property type="entry name" value="EPHEXIN, ISOFORM D"/>
    <property type="match status" value="1"/>
</dbReference>
<dbReference type="InterPro" id="IPR000219">
    <property type="entry name" value="DH_dom"/>
</dbReference>
<evidence type="ECO:0000313" key="2">
    <source>
        <dbReference type="EMBL" id="KAF3856206.1"/>
    </source>
</evidence>
<name>A0A7J5Z3N7_DISMA</name>
<dbReference type="OrthoDB" id="27593at2759"/>
<keyword evidence="3" id="KW-1185">Reference proteome</keyword>
<feature type="domain" description="DH" evidence="1">
    <location>
        <begin position="102"/>
        <end position="170"/>
    </location>
</feature>
<sequence length="232" mass="26236">MKTLEAMMGAVTPWKSLRIQVPLYQHYCVQAERDDLNKQNTGFCTPIIDFCVAEDKSFQLLSIAANICLAKAPPVRCFDPLARSRGGEGIWPAQKVARQRDRLQELMFELIGSEVSYLNSLTIAVKHFYASKELKQSLTPMEHHNLFSNICQIMAASKKFLMDLEGQLEESVLIFRWKTLCCSTALSFTGSMAVCDQHEVPGDDGQPALQQNRDFLHLIKNIESHKTVKDRA</sequence>
<dbReference type="Pfam" id="PF00621">
    <property type="entry name" value="RhoGEF"/>
    <property type="match status" value="1"/>
</dbReference>
<dbReference type="InterPro" id="IPR047271">
    <property type="entry name" value="Ephexin-like"/>
</dbReference>
<dbReference type="EMBL" id="JAAKFY010000006">
    <property type="protein sequence ID" value="KAF3856206.1"/>
    <property type="molecule type" value="Genomic_DNA"/>
</dbReference>
<gene>
    <name evidence="2" type="ORF">F7725_016929</name>
</gene>
<organism evidence="2 3">
    <name type="scientific">Dissostichus mawsoni</name>
    <name type="common">Antarctic cod</name>
    <dbReference type="NCBI Taxonomy" id="36200"/>
    <lineage>
        <taxon>Eukaryota</taxon>
        <taxon>Metazoa</taxon>
        <taxon>Chordata</taxon>
        <taxon>Craniata</taxon>
        <taxon>Vertebrata</taxon>
        <taxon>Euteleostomi</taxon>
        <taxon>Actinopterygii</taxon>
        <taxon>Neopterygii</taxon>
        <taxon>Teleostei</taxon>
        <taxon>Neoteleostei</taxon>
        <taxon>Acanthomorphata</taxon>
        <taxon>Eupercaria</taxon>
        <taxon>Perciformes</taxon>
        <taxon>Notothenioidei</taxon>
        <taxon>Nototheniidae</taxon>
        <taxon>Dissostichus</taxon>
    </lineage>
</organism>
<accession>A0A7J5Z3N7</accession>
<comment type="caution">
    <text evidence="2">The sequence shown here is derived from an EMBL/GenBank/DDBJ whole genome shotgun (WGS) entry which is preliminary data.</text>
</comment>